<evidence type="ECO:0000313" key="2">
    <source>
        <dbReference type="EMBL" id="OAQ87560.1"/>
    </source>
</evidence>
<reference evidence="2 3" key="1">
    <citation type="submission" date="2016-01" db="EMBL/GenBank/DDBJ databases">
        <title>Biosynthesis of antibiotic leucinostatins and their inhibition on Phytophthora in bio-control Purpureocillium lilacinum.</title>
        <authorList>
            <person name="Wang G."/>
            <person name="Liu Z."/>
            <person name="Lin R."/>
            <person name="Li E."/>
            <person name="Mao Z."/>
            <person name="Ling J."/>
            <person name="Yin W."/>
            <person name="Xie B."/>
        </authorList>
    </citation>
    <scope>NUCLEOTIDE SEQUENCE [LARGE SCALE GENOMIC DNA]</scope>
    <source>
        <strain evidence="2">PLBJ-1</strain>
    </source>
</reference>
<sequence length="134" mass="15175">MQWTAALPREPHWHACLAERNISNATAHSPTAHDARPSRRGACTRNHDGLDDIGPGPGAERDKSLRRLLHEYLRQPTRVVLSSRERATHLLPSVLRHHLPRSPKPTVSWAMPRWICTTNTSTAVTLLSYRRLPC</sequence>
<gene>
    <name evidence="2" type="ORF">VFPBJ_01600</name>
</gene>
<protein>
    <submittedName>
        <fullName evidence="2">Uncharacterized protein</fullName>
    </submittedName>
</protein>
<feature type="region of interest" description="Disordered" evidence="1">
    <location>
        <begin position="25"/>
        <end position="61"/>
    </location>
</feature>
<evidence type="ECO:0000256" key="1">
    <source>
        <dbReference type="SAM" id="MobiDB-lite"/>
    </source>
</evidence>
<name>A0A179HDF2_PURLI</name>
<organism evidence="2 3">
    <name type="scientific">Purpureocillium lilacinum</name>
    <name type="common">Paecilomyces lilacinus</name>
    <dbReference type="NCBI Taxonomy" id="33203"/>
    <lineage>
        <taxon>Eukaryota</taxon>
        <taxon>Fungi</taxon>
        <taxon>Dikarya</taxon>
        <taxon>Ascomycota</taxon>
        <taxon>Pezizomycotina</taxon>
        <taxon>Sordariomycetes</taxon>
        <taxon>Hypocreomycetidae</taxon>
        <taxon>Hypocreales</taxon>
        <taxon>Ophiocordycipitaceae</taxon>
        <taxon>Purpureocillium</taxon>
    </lineage>
</organism>
<evidence type="ECO:0000313" key="3">
    <source>
        <dbReference type="Proteomes" id="UP000078240"/>
    </source>
</evidence>
<accession>A0A179HDF2</accession>
<proteinExistence type="predicted"/>
<dbReference type="AlphaFoldDB" id="A0A179HDF2"/>
<comment type="caution">
    <text evidence="2">The sequence shown here is derived from an EMBL/GenBank/DDBJ whole genome shotgun (WGS) entry which is preliminary data.</text>
</comment>
<dbReference type="Proteomes" id="UP000078240">
    <property type="component" value="Unassembled WGS sequence"/>
</dbReference>
<dbReference type="EMBL" id="LSBH01000001">
    <property type="protein sequence ID" value="OAQ87560.1"/>
    <property type="molecule type" value="Genomic_DNA"/>
</dbReference>